<dbReference type="Pfam" id="PF00400">
    <property type="entry name" value="WD40"/>
    <property type="match status" value="2"/>
</dbReference>
<evidence type="ECO:0000256" key="5">
    <source>
        <dbReference type="SAM" id="Phobius"/>
    </source>
</evidence>
<organism evidence="6 7">
    <name type="scientific">Mycena chlorophos</name>
    <name type="common">Agaric fungus</name>
    <name type="synonym">Agaricus chlorophos</name>
    <dbReference type="NCBI Taxonomy" id="658473"/>
    <lineage>
        <taxon>Eukaryota</taxon>
        <taxon>Fungi</taxon>
        <taxon>Dikarya</taxon>
        <taxon>Basidiomycota</taxon>
        <taxon>Agaricomycotina</taxon>
        <taxon>Agaricomycetes</taxon>
        <taxon>Agaricomycetidae</taxon>
        <taxon>Agaricales</taxon>
        <taxon>Marasmiineae</taxon>
        <taxon>Mycenaceae</taxon>
        <taxon>Mycena</taxon>
    </lineage>
</organism>
<evidence type="ECO:0000256" key="3">
    <source>
        <dbReference type="PROSITE-ProRule" id="PRU00221"/>
    </source>
</evidence>
<feature type="region of interest" description="Disordered" evidence="4">
    <location>
        <begin position="1003"/>
        <end position="1045"/>
    </location>
</feature>
<evidence type="ECO:0000313" key="6">
    <source>
        <dbReference type="EMBL" id="GAT56440.1"/>
    </source>
</evidence>
<sequence>MSTGSSASASFRPETPWLLPHNSLSSSRPLTKLATLIPGTHTKMSTDAHKQPHPNRMPSRKETILSLVEMLLHHPGDGDLPDVDQRPNFEDDKDVPSVDEHRQTVGAEEFNRFNRRIDQLDKQLRNFANATRQLGSSVAILSSAFHLRGQIAQILFLYRENAADLFPRKITHLARAEADAAKTKGRRRSKPKLGRTQTAPPHISRPIIDDTLELEKFPEQFHSLASNLRTFGRCLNEFPEFTDEAINASLASFEGDLRYWASCLEVYHGQFRYPAVQRYVHDLASEMGEHLDSITSTLMMFVEVGVPTIRFGQKHKTDNLLNLSTVATFFSAVTATTLQFSFGLTSTKIEAAVNSFWFMSLVFSIAAAVNSLLGLTWKQAMYRSPGHRVPWWVLIWIKRSPLVFLVMSVACFSIGLCLFAYASGQSRVTCTITTVFTAFTSTGLAAVSLWFAMERYVFLRHRGRKWLQDVLLDLKEQFLAIPGVQRTRKAWRHVRLRFKAFSKSVKRVGTKTVSLLSHSSDSEKGSDDLEANVLPTANGMHSREPSTMSSTAMQSVADLRLTSVSPTIMENPSASTPTLVRLSRDEARPSTPTPGTSPSSAGPTRGKMLWRNAMQTVKMRAVAAQPFGPYTPHRQRTSSSGIERKRTVADEPIRAMLVRSRVTTLKPKLMALVATEALEAHSALVRHLQFSPDGKFLATSSWDRTSIVWRVHRPSLSLHRVLAHPQGFVGQVAWSDTGNMLLTKLLRGVKVWTEDGVCQKTIDRQTNVESITWFPGSQAFLSVEDNMVTKLDLRGNVLDQYDFGRMKLHDVAVTPDGVRLLGVGPLLESPTGLHPSKSPAEKRLAVYNTETKQIEHQTPVLNDVRDVTLAKNTRQGLVALVSYENKAPPQLWKLDLLKDRENPNMLVAKLTLRHTYMPKHVVEFAGPSYFGGMNDELVLCAGKAGDIHIWDQESGTLLRHVRAQAAQTGDLTCIAWNHAADDPFMFATGSHDGAVRIWTQPPVLEDPPELEPDADDEADAPDPDGRDPRSGSPFDLDIDRTDSPLTQAEFDALDRLRTATESASEVSLGTRERVVTFSTHSDGGDD</sequence>
<feature type="repeat" description="WD" evidence="3">
    <location>
        <begin position="678"/>
        <end position="711"/>
    </location>
</feature>
<dbReference type="EMBL" id="DF849285">
    <property type="protein sequence ID" value="GAT56440.1"/>
    <property type="molecule type" value="Genomic_DNA"/>
</dbReference>
<feature type="compositionally biased region" description="Basic residues" evidence="4">
    <location>
        <begin position="183"/>
        <end position="193"/>
    </location>
</feature>
<feature type="region of interest" description="Disordered" evidence="4">
    <location>
        <begin position="178"/>
        <end position="201"/>
    </location>
</feature>
<evidence type="ECO:0000256" key="1">
    <source>
        <dbReference type="ARBA" id="ARBA00022574"/>
    </source>
</evidence>
<evidence type="ECO:0000256" key="2">
    <source>
        <dbReference type="ARBA" id="ARBA00022737"/>
    </source>
</evidence>
<keyword evidence="7" id="KW-1185">Reference proteome</keyword>
<feature type="transmembrane region" description="Helical" evidence="5">
    <location>
        <begin position="356"/>
        <end position="377"/>
    </location>
</feature>
<keyword evidence="2" id="KW-0677">Repeat</keyword>
<dbReference type="SUPFAM" id="SSF63829">
    <property type="entry name" value="Calcium-dependent phosphotriesterase"/>
    <property type="match status" value="1"/>
</dbReference>
<dbReference type="PANTHER" id="PTHR22838:SF0">
    <property type="entry name" value="WD REPEAT-CONTAINING PROTEIN 26"/>
    <property type="match status" value="1"/>
</dbReference>
<feature type="transmembrane region" description="Helical" evidence="5">
    <location>
        <begin position="434"/>
        <end position="452"/>
    </location>
</feature>
<proteinExistence type="predicted"/>
<gene>
    <name evidence="6" type="ORF">MCHLO_13092</name>
</gene>
<feature type="compositionally biased region" description="Low complexity" evidence="4">
    <location>
        <begin position="589"/>
        <end position="606"/>
    </location>
</feature>
<evidence type="ECO:0000256" key="4">
    <source>
        <dbReference type="SAM" id="MobiDB-lite"/>
    </source>
</evidence>
<feature type="transmembrane region" description="Helical" evidence="5">
    <location>
        <begin position="402"/>
        <end position="422"/>
    </location>
</feature>
<evidence type="ECO:0000313" key="7">
    <source>
        <dbReference type="Proteomes" id="UP000815677"/>
    </source>
</evidence>
<dbReference type="PANTHER" id="PTHR22838">
    <property type="entry name" value="WD REPEAT PROTEIN 26-RELATED"/>
    <property type="match status" value="1"/>
</dbReference>
<feature type="transmembrane region" description="Helical" evidence="5">
    <location>
        <begin position="320"/>
        <end position="344"/>
    </location>
</feature>
<dbReference type="Gene3D" id="2.130.10.10">
    <property type="entry name" value="YVTN repeat-like/Quinoprotein amine dehydrogenase"/>
    <property type="match status" value="2"/>
</dbReference>
<keyword evidence="1 3" id="KW-0853">WD repeat</keyword>
<keyword evidence="5" id="KW-0472">Membrane</keyword>
<dbReference type="PROSITE" id="PS50082">
    <property type="entry name" value="WD_REPEATS_2"/>
    <property type="match status" value="1"/>
</dbReference>
<dbReference type="InterPro" id="IPR015943">
    <property type="entry name" value="WD40/YVTN_repeat-like_dom_sf"/>
</dbReference>
<dbReference type="Proteomes" id="UP000815677">
    <property type="component" value="Unassembled WGS sequence"/>
</dbReference>
<feature type="region of interest" description="Disordered" evidence="4">
    <location>
        <begin position="78"/>
        <end position="101"/>
    </location>
</feature>
<dbReference type="InterPro" id="IPR051350">
    <property type="entry name" value="WD_repeat-ST_regulator"/>
</dbReference>
<feature type="compositionally biased region" description="Acidic residues" evidence="4">
    <location>
        <begin position="1006"/>
        <end position="1022"/>
    </location>
</feature>
<name>A0ABQ0LZH0_MYCCL</name>
<feature type="region of interest" description="Disordered" evidence="4">
    <location>
        <begin position="567"/>
        <end position="606"/>
    </location>
</feature>
<dbReference type="SMART" id="SM00320">
    <property type="entry name" value="WD40"/>
    <property type="match status" value="4"/>
</dbReference>
<keyword evidence="5" id="KW-1133">Transmembrane helix</keyword>
<accession>A0ABQ0LZH0</accession>
<keyword evidence="5" id="KW-0812">Transmembrane</keyword>
<feature type="region of interest" description="Disordered" evidence="4">
    <location>
        <begin position="1"/>
        <end position="25"/>
    </location>
</feature>
<feature type="compositionally biased region" description="Polar residues" evidence="4">
    <location>
        <begin position="567"/>
        <end position="578"/>
    </location>
</feature>
<protein>
    <submittedName>
        <fullName evidence="6">Catabolite degradation</fullName>
    </submittedName>
</protein>
<dbReference type="InterPro" id="IPR001680">
    <property type="entry name" value="WD40_rpt"/>
</dbReference>
<reference evidence="6" key="1">
    <citation type="submission" date="2014-09" db="EMBL/GenBank/DDBJ databases">
        <title>Genome sequence of the luminous mushroom Mycena chlorophos for searching fungal bioluminescence genes.</title>
        <authorList>
            <person name="Tanaka Y."/>
            <person name="Kasuga D."/>
            <person name="Oba Y."/>
            <person name="Hase S."/>
            <person name="Sato K."/>
            <person name="Oba Y."/>
            <person name="Sakakibara Y."/>
        </authorList>
    </citation>
    <scope>NUCLEOTIDE SEQUENCE</scope>
</reference>
<dbReference type="PROSITE" id="PS50294">
    <property type="entry name" value="WD_REPEATS_REGION"/>
    <property type="match status" value="1"/>
</dbReference>